<dbReference type="Proteomes" id="UP001153331">
    <property type="component" value="Unassembled WGS sequence"/>
</dbReference>
<comment type="caution">
    <text evidence="1">The sequence shown here is derived from an EMBL/GenBank/DDBJ whole genome shotgun (WGS) entry which is preliminary data.</text>
</comment>
<protein>
    <submittedName>
        <fullName evidence="1">Uncharacterized protein</fullName>
    </submittedName>
</protein>
<proteinExistence type="predicted"/>
<organism evidence="1 2">
    <name type="scientific">Boeremia exigua</name>
    <dbReference type="NCBI Taxonomy" id="749465"/>
    <lineage>
        <taxon>Eukaryota</taxon>
        <taxon>Fungi</taxon>
        <taxon>Dikarya</taxon>
        <taxon>Ascomycota</taxon>
        <taxon>Pezizomycotina</taxon>
        <taxon>Dothideomycetes</taxon>
        <taxon>Pleosporomycetidae</taxon>
        <taxon>Pleosporales</taxon>
        <taxon>Pleosporineae</taxon>
        <taxon>Didymellaceae</taxon>
        <taxon>Boeremia</taxon>
    </lineage>
</organism>
<sequence length="908" mass="101419">MADVTELRCWPSCVDALDWSQDNIIALASDERVELLFPNTVSYERDNDVPQWQHVPLQVPWFSNDELPVKDPAPLSNYSVGEEISPSVPTAISWSPPGLAKHRRCALAVLTSNLVLSVWSAEGKLHEESSWSRRLLINHALTDYFVQTGTTQTSRITSSVVEQLRLRTRIRSFTWAPALPSIANTLGTQASYGRQYLAIANDDNHLIFLYVESPTSTLGSSQDWKATVLTHMIFEPKEESTFTDPLFFDDLMKQQRFISHVAWGPWVLRGDSYQSVIVYATNEGVRGRMVTCTNNHFKLGAEVIYPEIDPQHIGPISCCPKLDSNGQAIVALFTNSGLVYLTISANDASVKDKVTHDLDGRWDQISGAVWDYENNTTPRLHFSSLLSTVQSPTAVLEKSARGLTSAKAPNWKERIENSMVLFSVKNDLKGYSKTKVWGLTDSPLGDFIATCNSLHPSDSIEYGPPADRRGTVALSTLRQYSKIRQQFPHRNTTAEGVLFTLKKLVENTVEDADQMPAFAKEIVDKMLFVYKPMLSEDNIFTTELDNLEELVARLKTHVIFAEDTLRDRYSILVSHACNDTTSNELAKTLISYRLATVLQKLPSELSQTEFSKEILLHHRQLVALIDSLFNSDADSETMEGQEPEQSVPLVDGNAMDTDEAPSGNKPRPHGAIIATDQCDFCSAHIPFTDLSTATCANGHEFPRTPFLSEEFLRVQEVGTEADAEAKVTLASVLFQTCDIKWIESDDRGLQSRDFKLHQPQHMTSTCTKDTRNIMSSKSTKQLRILITGLTVDSEIPPYFRELFGTPDEIQAAIDADEDRIRDAGYDVTSFQVDDADPAAGLQWIEDKLRSEHFDGIMIGSGLRLIPEQTALFEDAVDVCRRVKPDAVLMCNSGPGTNLDTLHRNLGKF</sequence>
<gene>
    <name evidence="1" type="ORF">OPT61_g996</name>
</gene>
<evidence type="ECO:0000313" key="2">
    <source>
        <dbReference type="Proteomes" id="UP001153331"/>
    </source>
</evidence>
<name>A0ACC2IRR7_9PLEO</name>
<accession>A0ACC2IRR7</accession>
<reference evidence="1" key="1">
    <citation type="submission" date="2022-11" db="EMBL/GenBank/DDBJ databases">
        <title>Genome Sequence of Boeremia exigua.</title>
        <authorList>
            <person name="Buettner E."/>
        </authorList>
    </citation>
    <scope>NUCLEOTIDE SEQUENCE</scope>
    <source>
        <strain evidence="1">CU02</strain>
    </source>
</reference>
<evidence type="ECO:0000313" key="1">
    <source>
        <dbReference type="EMBL" id="KAJ8117900.1"/>
    </source>
</evidence>
<keyword evidence="2" id="KW-1185">Reference proteome</keyword>
<dbReference type="EMBL" id="JAPHNI010000037">
    <property type="protein sequence ID" value="KAJ8117900.1"/>
    <property type="molecule type" value="Genomic_DNA"/>
</dbReference>